<name>A0A7Z1AXD2_9PSEU</name>
<dbReference type="Pfam" id="PF08357">
    <property type="entry name" value="SEFIR"/>
    <property type="match status" value="1"/>
</dbReference>
<dbReference type="OrthoDB" id="3365840at2"/>
<dbReference type="SUPFAM" id="SSF52200">
    <property type="entry name" value="Toll/Interleukin receptor TIR domain"/>
    <property type="match status" value="1"/>
</dbReference>
<dbReference type="PROSITE" id="PS51534">
    <property type="entry name" value="SEFIR"/>
    <property type="match status" value="1"/>
</dbReference>
<feature type="domain" description="SEFIR" evidence="1">
    <location>
        <begin position="230"/>
        <end position="368"/>
    </location>
</feature>
<dbReference type="AlphaFoldDB" id="A0A7Z1AXD2"/>
<dbReference type="Proteomes" id="UP000185696">
    <property type="component" value="Unassembled WGS sequence"/>
</dbReference>
<proteinExistence type="predicted"/>
<organism evidence="2 3">
    <name type="scientific">Actinophytocola xinjiangensis</name>
    <dbReference type="NCBI Taxonomy" id="485602"/>
    <lineage>
        <taxon>Bacteria</taxon>
        <taxon>Bacillati</taxon>
        <taxon>Actinomycetota</taxon>
        <taxon>Actinomycetes</taxon>
        <taxon>Pseudonocardiales</taxon>
        <taxon>Pseudonocardiaceae</taxon>
    </lineage>
</organism>
<evidence type="ECO:0000259" key="1">
    <source>
        <dbReference type="PROSITE" id="PS51534"/>
    </source>
</evidence>
<gene>
    <name evidence="2" type="ORF">BLA60_16915</name>
</gene>
<dbReference type="RefSeq" id="WP_075133852.1">
    <property type="nucleotide sequence ID" value="NZ_MSIF01000007.1"/>
</dbReference>
<sequence>MPLEDGVDIALTLVDTGGRRIDAGPDEVVAGAVRLKRWQVHPVPPVDGAFAGRAAHLIKINYDLCLDPDSPPVRWFEIGFSLLDRDSSVVAAIPRGSAEPQSASSYVLSDKLEFVPVGSSAGLIHIEPTESAVHAYGASGDVVRWLHVAPRGTVVRPGSYSAWIVVLAPVGRAEQEFRATTRFSPELAPEHDLLPVSRSAEFSISLTVDVSSVVDVADRVGPGLGLPSASPRVFICYAHEDDAHKKQVRDFVELLRKHGLDPVVDQDHVGRRKDWDHWALHEIKRADFVIVIASPACREVGDGEHEGYGRAGLRSELAVIRNLQANYPDWSDYVLPVVLPGCSVEEIPMFLAPNTRDHYPVEALTRDDIDYLLKTISATDPWQGWVRR</sequence>
<evidence type="ECO:0000313" key="3">
    <source>
        <dbReference type="Proteomes" id="UP000185696"/>
    </source>
</evidence>
<dbReference type="InterPro" id="IPR013568">
    <property type="entry name" value="SEFIR_dom"/>
</dbReference>
<dbReference type="Gene3D" id="3.40.50.10140">
    <property type="entry name" value="Toll/interleukin-1 receptor homology (TIR) domain"/>
    <property type="match status" value="1"/>
</dbReference>
<accession>A0A7Z1AXD2</accession>
<dbReference type="InterPro" id="IPR035897">
    <property type="entry name" value="Toll_tir_struct_dom_sf"/>
</dbReference>
<protein>
    <recommendedName>
        <fullName evidence="1">SEFIR domain-containing protein</fullName>
    </recommendedName>
</protein>
<reference evidence="2 3" key="1">
    <citation type="submission" date="2016-12" db="EMBL/GenBank/DDBJ databases">
        <title>The draft genome sequence of Actinophytocola xinjiangensis.</title>
        <authorList>
            <person name="Wang W."/>
            <person name="Yuan L."/>
        </authorList>
    </citation>
    <scope>NUCLEOTIDE SEQUENCE [LARGE SCALE GENOMIC DNA]</scope>
    <source>
        <strain evidence="2 3">CGMCC 4.4663</strain>
    </source>
</reference>
<dbReference type="EMBL" id="MSIF01000007">
    <property type="protein sequence ID" value="OLF10131.1"/>
    <property type="molecule type" value="Genomic_DNA"/>
</dbReference>
<comment type="caution">
    <text evidence="2">The sequence shown here is derived from an EMBL/GenBank/DDBJ whole genome shotgun (WGS) entry which is preliminary data.</text>
</comment>
<evidence type="ECO:0000313" key="2">
    <source>
        <dbReference type="EMBL" id="OLF10131.1"/>
    </source>
</evidence>
<keyword evidence="3" id="KW-1185">Reference proteome</keyword>